<dbReference type="KEGG" id="snn:EWH46_02875"/>
<dbReference type="PANTHER" id="PTHR45566">
    <property type="entry name" value="HTH-TYPE TRANSCRIPTIONAL REGULATOR YHJB-RELATED"/>
    <property type="match status" value="1"/>
</dbReference>
<dbReference type="GO" id="GO:0003677">
    <property type="term" value="F:DNA binding"/>
    <property type="evidence" value="ECO:0007669"/>
    <property type="project" value="UniProtKB-KW"/>
</dbReference>
<dbReference type="SMART" id="SM00448">
    <property type="entry name" value="REC"/>
    <property type="match status" value="1"/>
</dbReference>
<dbReference type="Proteomes" id="UP000323522">
    <property type="component" value="Chromosome"/>
</dbReference>
<keyword evidence="1" id="KW-0238">DNA-binding</keyword>
<dbReference type="InterPro" id="IPR051015">
    <property type="entry name" value="EvgA-like"/>
</dbReference>
<evidence type="ECO:0000256" key="1">
    <source>
        <dbReference type="ARBA" id="ARBA00023125"/>
    </source>
</evidence>
<protein>
    <submittedName>
        <fullName evidence="5">Response regulator transcription factor</fullName>
    </submittedName>
</protein>
<dbReference type="Gene3D" id="1.10.10.10">
    <property type="entry name" value="Winged helix-like DNA-binding domain superfamily/Winged helix DNA-binding domain"/>
    <property type="match status" value="1"/>
</dbReference>
<dbReference type="SUPFAM" id="SSF52172">
    <property type="entry name" value="CheY-like"/>
    <property type="match status" value="1"/>
</dbReference>
<dbReference type="InterPro" id="IPR011006">
    <property type="entry name" value="CheY-like_superfamily"/>
</dbReference>
<dbReference type="Pfam" id="PF00072">
    <property type="entry name" value="Response_reg"/>
    <property type="match status" value="1"/>
</dbReference>
<reference evidence="5 6" key="1">
    <citation type="submission" date="2019-02" db="EMBL/GenBank/DDBJ databases">
        <title>Complete Genome Sequence and Methylome Analysis of Sphaerotilus natans subsp. sulfidivorans D-507.</title>
        <authorList>
            <person name="Fomenkov A."/>
            <person name="Gridneva E."/>
            <person name="Smolyakov D."/>
            <person name="Dubinina G."/>
            <person name="Vincze T."/>
            <person name="Grabovich M."/>
            <person name="Roberts R.J."/>
        </authorList>
    </citation>
    <scope>NUCLEOTIDE SEQUENCE [LARGE SCALE GENOMIC DNA]</scope>
    <source>
        <strain evidence="5 6">D-507</strain>
    </source>
</reference>
<dbReference type="PROSITE" id="PS00622">
    <property type="entry name" value="HTH_LUXR_1"/>
    <property type="match status" value="1"/>
</dbReference>
<dbReference type="Gene3D" id="3.40.50.2300">
    <property type="match status" value="1"/>
</dbReference>
<feature type="domain" description="HTH luxR-type" evidence="3">
    <location>
        <begin position="140"/>
        <end position="205"/>
    </location>
</feature>
<feature type="modified residue" description="4-aspartylphosphate" evidence="2">
    <location>
        <position position="71"/>
    </location>
</feature>
<accession>A0A5C1PX96</accession>
<dbReference type="PROSITE" id="PS50043">
    <property type="entry name" value="HTH_LUXR_2"/>
    <property type="match status" value="1"/>
</dbReference>
<sequence>MVGHGATFIGGEESTMKSVLLIDDHVMFREGLGLLLGQRLGPIRLLEAGSLHLGMRLLAAQDRPVDLVLLDLELRDSRGLATFERLRQSCPQLPVLVLSGSVDDMPAAELIERGAAGFVPKSLGIDALVEPVRRLLQSAAPAEPEPLSPRQRAVLGLLVEGKSNKLISRELDLSEATVKTHLQAIFRKLDVCNRTQAVLAAVRLGLVDEHEAECFRTMTHD</sequence>
<dbReference type="InterPro" id="IPR036388">
    <property type="entry name" value="WH-like_DNA-bd_sf"/>
</dbReference>
<dbReference type="PANTHER" id="PTHR45566:SF1">
    <property type="entry name" value="HTH-TYPE TRANSCRIPTIONAL REGULATOR YHJB-RELATED"/>
    <property type="match status" value="1"/>
</dbReference>
<evidence type="ECO:0000259" key="3">
    <source>
        <dbReference type="PROSITE" id="PS50043"/>
    </source>
</evidence>
<dbReference type="GO" id="GO:0006355">
    <property type="term" value="P:regulation of DNA-templated transcription"/>
    <property type="evidence" value="ECO:0007669"/>
    <property type="project" value="InterPro"/>
</dbReference>
<dbReference type="Pfam" id="PF00196">
    <property type="entry name" value="GerE"/>
    <property type="match status" value="1"/>
</dbReference>
<dbReference type="GO" id="GO:0000160">
    <property type="term" value="P:phosphorelay signal transduction system"/>
    <property type="evidence" value="ECO:0007669"/>
    <property type="project" value="InterPro"/>
</dbReference>
<dbReference type="EMBL" id="CP035708">
    <property type="protein sequence ID" value="QEM99820.1"/>
    <property type="molecule type" value="Genomic_DNA"/>
</dbReference>
<dbReference type="PRINTS" id="PR00038">
    <property type="entry name" value="HTHLUXR"/>
</dbReference>
<dbReference type="SMART" id="SM00421">
    <property type="entry name" value="HTH_LUXR"/>
    <property type="match status" value="1"/>
</dbReference>
<organism evidence="5 6">
    <name type="scientific">Sphaerotilus sulfidivorans</name>
    <dbReference type="NCBI Taxonomy" id="639200"/>
    <lineage>
        <taxon>Bacteria</taxon>
        <taxon>Pseudomonadati</taxon>
        <taxon>Pseudomonadota</taxon>
        <taxon>Betaproteobacteria</taxon>
        <taxon>Burkholderiales</taxon>
        <taxon>Sphaerotilaceae</taxon>
        <taxon>Sphaerotilus</taxon>
    </lineage>
</organism>
<name>A0A5C1PX96_9BURK</name>
<dbReference type="AlphaFoldDB" id="A0A5C1PX96"/>
<evidence type="ECO:0000313" key="6">
    <source>
        <dbReference type="Proteomes" id="UP000323522"/>
    </source>
</evidence>
<evidence type="ECO:0000313" key="5">
    <source>
        <dbReference type="EMBL" id="QEM99820.1"/>
    </source>
</evidence>
<dbReference type="PROSITE" id="PS50110">
    <property type="entry name" value="RESPONSE_REGULATORY"/>
    <property type="match status" value="1"/>
</dbReference>
<keyword evidence="2" id="KW-0597">Phosphoprotein</keyword>
<proteinExistence type="predicted"/>
<dbReference type="InterPro" id="IPR001789">
    <property type="entry name" value="Sig_transdc_resp-reg_receiver"/>
</dbReference>
<evidence type="ECO:0000259" key="4">
    <source>
        <dbReference type="PROSITE" id="PS50110"/>
    </source>
</evidence>
<feature type="domain" description="Response regulatory" evidence="4">
    <location>
        <begin position="18"/>
        <end position="136"/>
    </location>
</feature>
<dbReference type="InterPro" id="IPR016032">
    <property type="entry name" value="Sig_transdc_resp-reg_C-effctor"/>
</dbReference>
<evidence type="ECO:0000256" key="2">
    <source>
        <dbReference type="PROSITE-ProRule" id="PRU00169"/>
    </source>
</evidence>
<dbReference type="SUPFAM" id="SSF46894">
    <property type="entry name" value="C-terminal effector domain of the bipartite response regulators"/>
    <property type="match status" value="1"/>
</dbReference>
<dbReference type="CDD" id="cd06170">
    <property type="entry name" value="LuxR_C_like"/>
    <property type="match status" value="1"/>
</dbReference>
<gene>
    <name evidence="5" type="ORF">EWH46_02875</name>
</gene>
<dbReference type="InterPro" id="IPR000792">
    <property type="entry name" value="Tscrpt_reg_LuxR_C"/>
</dbReference>
<dbReference type="OrthoDB" id="9763857at2"/>